<dbReference type="AlphaFoldDB" id="A0A645HIZ1"/>
<comment type="caution">
    <text evidence="1">The sequence shown here is derived from an EMBL/GenBank/DDBJ whole genome shotgun (WGS) entry which is preliminary data.</text>
</comment>
<name>A0A645HIZ1_9ZZZZ</name>
<reference evidence="1" key="1">
    <citation type="submission" date="2019-08" db="EMBL/GenBank/DDBJ databases">
        <authorList>
            <person name="Kucharzyk K."/>
            <person name="Murdoch R.W."/>
            <person name="Higgins S."/>
            <person name="Loffler F."/>
        </authorList>
    </citation>
    <scope>NUCLEOTIDE SEQUENCE</scope>
</reference>
<dbReference type="Gene3D" id="2.60.40.4070">
    <property type="match status" value="1"/>
</dbReference>
<gene>
    <name evidence="1" type="ORF">SDC9_186516</name>
</gene>
<organism evidence="1">
    <name type="scientific">bioreactor metagenome</name>
    <dbReference type="NCBI Taxonomy" id="1076179"/>
    <lineage>
        <taxon>unclassified sequences</taxon>
        <taxon>metagenomes</taxon>
        <taxon>ecological metagenomes</taxon>
    </lineage>
</organism>
<sequence length="139" mass="15051">MLVKTLFVTNFTAKGGYQKRPDAIPVWVERSDAETGVPDGVSGATPKSGSVRYIWDLTDQSGARVADGTYMFYVEGTLRWKNQVLYAGELVLDGNATTAEATAEYTYAASDDQSALNADSPENAMIGNVKAEYIPLMQP</sequence>
<proteinExistence type="predicted"/>
<protein>
    <recommendedName>
        <fullName evidence="2">DUF2271 domain-containing protein</fullName>
    </recommendedName>
</protein>
<dbReference type="InterPro" id="IPR014469">
    <property type="entry name" value="DUF2271"/>
</dbReference>
<evidence type="ECO:0008006" key="2">
    <source>
        <dbReference type="Google" id="ProtNLM"/>
    </source>
</evidence>
<dbReference type="Pfam" id="PF10029">
    <property type="entry name" value="DUF2271"/>
    <property type="match status" value="1"/>
</dbReference>
<accession>A0A645HIZ1</accession>
<dbReference type="EMBL" id="VSSQ01094554">
    <property type="protein sequence ID" value="MPN38991.1"/>
    <property type="molecule type" value="Genomic_DNA"/>
</dbReference>
<evidence type="ECO:0000313" key="1">
    <source>
        <dbReference type="EMBL" id="MPN38991.1"/>
    </source>
</evidence>